<evidence type="ECO:0000259" key="9">
    <source>
        <dbReference type="PROSITE" id="PS51745"/>
    </source>
</evidence>
<dbReference type="InterPro" id="IPR015300">
    <property type="entry name" value="DNA-bd_pseudobarrel_sf"/>
</dbReference>
<dbReference type="SUPFAM" id="SSF101936">
    <property type="entry name" value="DNA-binding pseudobarrel domain"/>
    <property type="match status" value="1"/>
</dbReference>
<dbReference type="Gene3D" id="2.40.330.10">
    <property type="entry name" value="DNA-binding pseudobarrel domain"/>
    <property type="match status" value="1"/>
</dbReference>
<evidence type="ECO:0000256" key="4">
    <source>
        <dbReference type="ARBA" id="ARBA00023125"/>
    </source>
</evidence>
<keyword evidence="7" id="KW-0927">Auxin signaling pathway</keyword>
<evidence type="ECO:0000256" key="8">
    <source>
        <dbReference type="SAM" id="MobiDB-lite"/>
    </source>
</evidence>
<keyword evidence="11" id="KW-1185">Reference proteome</keyword>
<accession>A0AAP0IZL0</accession>
<dbReference type="InterPro" id="IPR010525">
    <property type="entry name" value="ARF_dom"/>
</dbReference>
<dbReference type="PANTHER" id="PTHR31384">
    <property type="entry name" value="AUXIN RESPONSE FACTOR 4-RELATED"/>
    <property type="match status" value="1"/>
</dbReference>
<dbReference type="FunFam" id="2.30.30.1040:FF:000001">
    <property type="entry name" value="Auxin response factor"/>
    <property type="match status" value="1"/>
</dbReference>
<keyword evidence="3" id="KW-0805">Transcription regulation</keyword>
<comment type="similarity">
    <text evidence="2">Belongs to the ARF family.</text>
</comment>
<dbReference type="PANTHER" id="PTHR31384:SF102">
    <property type="entry name" value="AUXIN RESPONSE FACTOR 4"/>
    <property type="match status" value="1"/>
</dbReference>
<sequence length="756" mass="84270">MEIDLNHALKDGDFEKHGGGNLCSLSPSSSASCSSSSNSVVPSVPSSIYFELWHACAGPLTSLPKKGSLVVYFPQGHLEQSAAASNFPCLDVPAYGLHPQIFCRVVNVQLLANKENDEVYTQVTLFPQPELEEKYLEINVHEELGVEEGNVGLPSKSTPHMFCKTLTASDTSTHGGFSVPRRAAEDCFPPLDYKQQRPSQELVAKDLHGVEWRGDNGELRLGIRRAGRPRNSLPSLLSNQHTHLNILSSVANAISTKSMFHIFYSPRASPAEFVIPYQKYVKCISHPITIGMRFKMRLEKDDTADRRCSGVITGIGDLDPHKWRDSKWRYLKVRWDEELVSDHQDRVSPWEVEPFVSLPGMTSMSAPRPKKPRTSLMPSSPDNHLAGGTGFLESDESVRSSKVLQGQEKVIFGQPQHIGDRIDHPLEFEMHKFTGTGIVPTNISEPLKEPLTTYTGFMESSRFQKVLQGQEIFPYGVLHGGTRLDNIAWKKNDLGCNMFNMYQRPHPNFYPFVSENIGNTYTTKNDKYKMNCDSIQPYMASFQGGNVPSDVSSIQRMFPGIVRDDICNPSETEIVLEQRLSENVTPSIDVDPKNHAELNNATNSGCKLFGFSLTGEISTSNSQSSSRRSCTKVHKQGNLVGRAVDLSRLNSYDDLLSELERLFNMEGLLRDPEKGWQVVYTDSENDMVVVGDDPWHEFCEIVSKIHIYTKEEVEKLTVGMTSDDTHSCLEEAPAAMDASKSSSVGQPDSSPTVIRI</sequence>
<evidence type="ECO:0000256" key="3">
    <source>
        <dbReference type="ARBA" id="ARBA00023015"/>
    </source>
</evidence>
<dbReference type="Gene3D" id="2.30.30.1040">
    <property type="match status" value="1"/>
</dbReference>
<name>A0AAP0IZL0_9MAGN</name>
<keyword evidence="4" id="KW-0238">DNA-binding</keyword>
<dbReference type="InterPro" id="IPR053793">
    <property type="entry name" value="PB1-like"/>
</dbReference>
<dbReference type="GO" id="GO:0009734">
    <property type="term" value="P:auxin-activated signaling pathway"/>
    <property type="evidence" value="ECO:0007669"/>
    <property type="project" value="UniProtKB-KW"/>
</dbReference>
<dbReference type="InterPro" id="IPR044835">
    <property type="entry name" value="ARF_plant"/>
</dbReference>
<feature type="region of interest" description="Disordered" evidence="8">
    <location>
        <begin position="734"/>
        <end position="756"/>
    </location>
</feature>
<comment type="caution">
    <text evidence="10">The sequence shown here is derived from an EMBL/GenBank/DDBJ whole genome shotgun (WGS) entry which is preliminary data.</text>
</comment>
<gene>
    <name evidence="10" type="ORF">Sjap_013912</name>
</gene>
<dbReference type="Proteomes" id="UP001417504">
    <property type="component" value="Unassembled WGS sequence"/>
</dbReference>
<feature type="region of interest" description="Disordered" evidence="8">
    <location>
        <begin position="361"/>
        <end position="392"/>
    </location>
</feature>
<keyword evidence="5" id="KW-0804">Transcription</keyword>
<comment type="subcellular location">
    <subcellularLocation>
        <location evidence="1">Nucleus</location>
    </subcellularLocation>
</comment>
<evidence type="ECO:0000313" key="11">
    <source>
        <dbReference type="Proteomes" id="UP001417504"/>
    </source>
</evidence>
<evidence type="ECO:0000256" key="6">
    <source>
        <dbReference type="ARBA" id="ARBA00023242"/>
    </source>
</evidence>
<feature type="domain" description="PB1" evidence="9">
    <location>
        <begin position="628"/>
        <end position="710"/>
    </location>
</feature>
<dbReference type="FunFam" id="3.10.20.90:FF:000047">
    <property type="entry name" value="Auxin response factor"/>
    <property type="match status" value="1"/>
</dbReference>
<evidence type="ECO:0000256" key="1">
    <source>
        <dbReference type="ARBA" id="ARBA00004123"/>
    </source>
</evidence>
<dbReference type="GO" id="GO:0005634">
    <property type="term" value="C:nucleus"/>
    <property type="evidence" value="ECO:0007669"/>
    <property type="project" value="UniProtKB-SubCell"/>
</dbReference>
<evidence type="ECO:0000256" key="5">
    <source>
        <dbReference type="ARBA" id="ARBA00023163"/>
    </source>
</evidence>
<evidence type="ECO:0000313" key="10">
    <source>
        <dbReference type="EMBL" id="KAK9124310.1"/>
    </source>
</evidence>
<dbReference type="CDD" id="cd10017">
    <property type="entry name" value="B3_DNA"/>
    <property type="match status" value="1"/>
</dbReference>
<dbReference type="InterPro" id="IPR003340">
    <property type="entry name" value="B3_DNA-bd"/>
</dbReference>
<evidence type="ECO:0000256" key="7">
    <source>
        <dbReference type="ARBA" id="ARBA00023294"/>
    </source>
</evidence>
<keyword evidence="6" id="KW-0539">Nucleus</keyword>
<reference evidence="10 11" key="1">
    <citation type="submission" date="2024-01" db="EMBL/GenBank/DDBJ databases">
        <title>Genome assemblies of Stephania.</title>
        <authorList>
            <person name="Yang L."/>
        </authorList>
    </citation>
    <scope>NUCLEOTIDE SEQUENCE [LARGE SCALE GENOMIC DNA]</scope>
    <source>
        <strain evidence="10">QJT</strain>
        <tissue evidence="10">Leaf</tissue>
    </source>
</reference>
<protein>
    <recommendedName>
        <fullName evidence="9">PB1 domain-containing protein</fullName>
    </recommendedName>
</protein>
<dbReference type="EMBL" id="JBBNAE010000005">
    <property type="protein sequence ID" value="KAK9124310.1"/>
    <property type="molecule type" value="Genomic_DNA"/>
</dbReference>
<feature type="compositionally biased region" description="Polar residues" evidence="8">
    <location>
        <begin position="739"/>
        <end position="756"/>
    </location>
</feature>
<evidence type="ECO:0000256" key="2">
    <source>
        <dbReference type="ARBA" id="ARBA00007853"/>
    </source>
</evidence>
<dbReference type="AlphaFoldDB" id="A0AAP0IZL0"/>
<dbReference type="PROSITE" id="PS51745">
    <property type="entry name" value="PB1"/>
    <property type="match status" value="1"/>
</dbReference>
<dbReference type="SUPFAM" id="SSF54277">
    <property type="entry name" value="CAD &amp; PB1 domains"/>
    <property type="match status" value="1"/>
</dbReference>
<dbReference type="GO" id="GO:0006355">
    <property type="term" value="P:regulation of DNA-templated transcription"/>
    <property type="evidence" value="ECO:0007669"/>
    <property type="project" value="InterPro"/>
</dbReference>
<organism evidence="10 11">
    <name type="scientific">Stephania japonica</name>
    <dbReference type="NCBI Taxonomy" id="461633"/>
    <lineage>
        <taxon>Eukaryota</taxon>
        <taxon>Viridiplantae</taxon>
        <taxon>Streptophyta</taxon>
        <taxon>Embryophyta</taxon>
        <taxon>Tracheophyta</taxon>
        <taxon>Spermatophyta</taxon>
        <taxon>Magnoliopsida</taxon>
        <taxon>Ranunculales</taxon>
        <taxon>Menispermaceae</taxon>
        <taxon>Menispermoideae</taxon>
        <taxon>Cissampelideae</taxon>
        <taxon>Stephania</taxon>
    </lineage>
</organism>
<proteinExistence type="inferred from homology"/>
<dbReference type="GO" id="GO:0003677">
    <property type="term" value="F:DNA binding"/>
    <property type="evidence" value="ECO:0007669"/>
    <property type="project" value="UniProtKB-KW"/>
</dbReference>
<dbReference type="Gene3D" id="3.10.20.90">
    <property type="entry name" value="Phosphatidylinositol 3-kinase Catalytic Subunit, Chain A, domain 1"/>
    <property type="match status" value="1"/>
</dbReference>
<dbReference type="Pfam" id="PF06507">
    <property type="entry name" value="ARF_AD"/>
    <property type="match status" value="1"/>
</dbReference>